<gene>
    <name evidence="2" type="ORF">ANCCAN_19202</name>
</gene>
<evidence type="ECO:0008006" key="4">
    <source>
        <dbReference type="Google" id="ProtNLM"/>
    </source>
</evidence>
<evidence type="ECO:0000313" key="2">
    <source>
        <dbReference type="EMBL" id="RCN34954.1"/>
    </source>
</evidence>
<dbReference type="AlphaFoldDB" id="A0A368FRW9"/>
<organism evidence="2 3">
    <name type="scientific">Ancylostoma caninum</name>
    <name type="common">Dog hookworm</name>
    <dbReference type="NCBI Taxonomy" id="29170"/>
    <lineage>
        <taxon>Eukaryota</taxon>
        <taxon>Metazoa</taxon>
        <taxon>Ecdysozoa</taxon>
        <taxon>Nematoda</taxon>
        <taxon>Chromadorea</taxon>
        <taxon>Rhabditida</taxon>
        <taxon>Rhabditina</taxon>
        <taxon>Rhabditomorpha</taxon>
        <taxon>Strongyloidea</taxon>
        <taxon>Ancylostomatidae</taxon>
        <taxon>Ancylostomatinae</taxon>
        <taxon>Ancylostoma</taxon>
    </lineage>
</organism>
<evidence type="ECO:0000313" key="3">
    <source>
        <dbReference type="Proteomes" id="UP000252519"/>
    </source>
</evidence>
<evidence type="ECO:0000256" key="1">
    <source>
        <dbReference type="SAM" id="SignalP"/>
    </source>
</evidence>
<dbReference type="EMBL" id="JOJR01000719">
    <property type="protein sequence ID" value="RCN34954.1"/>
    <property type="molecule type" value="Genomic_DNA"/>
</dbReference>
<feature type="signal peptide" evidence="1">
    <location>
        <begin position="1"/>
        <end position="18"/>
    </location>
</feature>
<comment type="caution">
    <text evidence="2">The sequence shown here is derived from an EMBL/GenBank/DDBJ whole genome shotgun (WGS) entry which is preliminary data.</text>
</comment>
<dbReference type="Proteomes" id="UP000252519">
    <property type="component" value="Unassembled WGS sequence"/>
</dbReference>
<accession>A0A368FRW9</accession>
<feature type="chain" id="PRO_5016753881" description="SCP domain-containing protein" evidence="1">
    <location>
        <begin position="19"/>
        <end position="148"/>
    </location>
</feature>
<proteinExistence type="predicted"/>
<dbReference type="InterPro" id="IPR035109">
    <property type="entry name" value="ASPR"/>
</dbReference>
<name>A0A368FRW9_ANCCA</name>
<protein>
    <recommendedName>
        <fullName evidence="4">SCP domain-containing protein</fullName>
    </recommendedName>
</protein>
<sequence length="148" mass="16074">MLCASVLLAFCFFPMIIGSTPDCEDAAFPTDKKIRELLYEKISAKMSDKSLSYDCEMEEAAQINLELFDYSGDNVGDLSPTSSGVAPTAATKFVDPDTAISAEESAEKAVESWSQKLSKISATKFGCVYAPKDHEGKLTQRLFGCVFA</sequence>
<reference evidence="2 3" key="1">
    <citation type="submission" date="2014-10" db="EMBL/GenBank/DDBJ databases">
        <title>Draft genome of the hookworm Ancylostoma caninum.</title>
        <authorList>
            <person name="Mitreva M."/>
        </authorList>
    </citation>
    <scope>NUCLEOTIDE SEQUENCE [LARGE SCALE GENOMIC DNA]</scope>
    <source>
        <strain evidence="2 3">Baltimore</strain>
    </source>
</reference>
<keyword evidence="1" id="KW-0732">Signal</keyword>
<dbReference type="Pfam" id="PF17641">
    <property type="entry name" value="ASPRs"/>
    <property type="match status" value="1"/>
</dbReference>
<keyword evidence="3" id="KW-1185">Reference proteome</keyword>